<gene>
    <name evidence="1" type="ORF">ACFQ3C_04350</name>
</gene>
<comment type="caution">
    <text evidence="1">The sequence shown here is derived from an EMBL/GenBank/DDBJ whole genome shotgun (WGS) entry which is preliminary data.</text>
</comment>
<protein>
    <submittedName>
        <fullName evidence="1">Uncharacterized protein</fullName>
    </submittedName>
</protein>
<proteinExistence type="predicted"/>
<reference evidence="2" key="1">
    <citation type="journal article" date="2019" name="Int. J. Syst. Evol. Microbiol.">
        <title>The Global Catalogue of Microorganisms (GCM) 10K type strain sequencing project: providing services to taxonomists for standard genome sequencing and annotation.</title>
        <authorList>
            <consortium name="The Broad Institute Genomics Platform"/>
            <consortium name="The Broad Institute Genome Sequencing Center for Infectious Disease"/>
            <person name="Wu L."/>
            <person name="Ma J."/>
        </authorList>
    </citation>
    <scope>NUCLEOTIDE SEQUENCE [LARGE SCALE GENOMIC DNA]</scope>
    <source>
        <strain evidence="2">CCUG 55328</strain>
    </source>
</reference>
<name>A0ABW3TA04_9RHOB</name>
<accession>A0ABW3TA04</accession>
<organism evidence="1 2">
    <name type="scientific">Seohaeicola saemankumensis</name>
    <dbReference type="NCBI Taxonomy" id="481181"/>
    <lineage>
        <taxon>Bacteria</taxon>
        <taxon>Pseudomonadati</taxon>
        <taxon>Pseudomonadota</taxon>
        <taxon>Alphaproteobacteria</taxon>
        <taxon>Rhodobacterales</taxon>
        <taxon>Roseobacteraceae</taxon>
        <taxon>Seohaeicola</taxon>
    </lineage>
</organism>
<evidence type="ECO:0000313" key="2">
    <source>
        <dbReference type="Proteomes" id="UP001597151"/>
    </source>
</evidence>
<sequence>MTDGPTHAKGIGHNAPPEPVSLWHKHMWERARAEQAAKRPPMAVIRMQMARATELGMRYADYASLYRTAGRDPAGLLFTPAALNLRLARRLVLPDPVRAHLAGLKNCQLLALAPEGEAPEAFLAELREVSALNFASAAPMPAPQPSWQGMAQALRRVLDPLRLPGNAIALVGALPGENSLCASLCTAARLAGVLDSAAYFRPAT</sequence>
<dbReference type="Proteomes" id="UP001597151">
    <property type="component" value="Unassembled WGS sequence"/>
</dbReference>
<dbReference type="EMBL" id="JBHTKR010000002">
    <property type="protein sequence ID" value="MFD1193893.1"/>
    <property type="molecule type" value="Genomic_DNA"/>
</dbReference>
<dbReference type="RefSeq" id="WP_380789238.1">
    <property type="nucleotide sequence ID" value="NZ_JBHTKR010000002.1"/>
</dbReference>
<keyword evidence="2" id="KW-1185">Reference proteome</keyword>
<evidence type="ECO:0000313" key="1">
    <source>
        <dbReference type="EMBL" id="MFD1193893.1"/>
    </source>
</evidence>